<evidence type="ECO:0000313" key="3">
    <source>
        <dbReference type="Proteomes" id="UP000235672"/>
    </source>
</evidence>
<dbReference type="AlphaFoldDB" id="A0A2J6Q4G6"/>
<organism evidence="2 3">
    <name type="scientific">Hyaloscypha hepaticicola</name>
    <dbReference type="NCBI Taxonomy" id="2082293"/>
    <lineage>
        <taxon>Eukaryota</taxon>
        <taxon>Fungi</taxon>
        <taxon>Dikarya</taxon>
        <taxon>Ascomycota</taxon>
        <taxon>Pezizomycotina</taxon>
        <taxon>Leotiomycetes</taxon>
        <taxon>Helotiales</taxon>
        <taxon>Hyaloscyphaceae</taxon>
        <taxon>Hyaloscypha</taxon>
    </lineage>
</organism>
<feature type="compositionally biased region" description="Basic and acidic residues" evidence="1">
    <location>
        <begin position="348"/>
        <end position="364"/>
    </location>
</feature>
<dbReference type="Proteomes" id="UP000235672">
    <property type="component" value="Unassembled WGS sequence"/>
</dbReference>
<sequence length="364" mass="41496">MALDEEIEAPSPSEGGEKYRWGELIQEIHHLSRLQEEASYAQIAARQKRREASFKRQDVWLRDAEFMRRVQELNAQGRFEGFDDLARLASKCQTARDVLGPVEQEGIEAEQKWEGQLWELQRAEERIYRDYEDEFGDAATYSQGLQTDIFTKKEHSTALEEHDSIYPKTSSLTPEQPLATSTASLTTSQAMLHKVDANARLNEKEPKNAILLDLVESAENAVALSSVETPLEWDSDSGIVDISLIPTVNTHEDLAYSFQKLPDKQFASLDPYPHLLTDFGSTRDRVNKWLEHTVLVSRVEGISLYTILKDQLETENALLPTNWAQLVVAYWYLDGASIPKVRQRRKGRETAQSENENKGNTKLE</sequence>
<accession>A0A2J6Q4G6</accession>
<feature type="region of interest" description="Disordered" evidence="1">
    <location>
        <begin position="343"/>
        <end position="364"/>
    </location>
</feature>
<gene>
    <name evidence="2" type="ORF">NA56DRAFT_134102</name>
</gene>
<protein>
    <submittedName>
        <fullName evidence="2">Uncharacterized protein</fullName>
    </submittedName>
</protein>
<evidence type="ECO:0000313" key="2">
    <source>
        <dbReference type="EMBL" id="PMD21180.1"/>
    </source>
</evidence>
<reference evidence="2 3" key="1">
    <citation type="submission" date="2016-05" db="EMBL/GenBank/DDBJ databases">
        <title>A degradative enzymes factory behind the ericoid mycorrhizal symbiosis.</title>
        <authorList>
            <consortium name="DOE Joint Genome Institute"/>
            <person name="Martino E."/>
            <person name="Morin E."/>
            <person name="Grelet G."/>
            <person name="Kuo A."/>
            <person name="Kohler A."/>
            <person name="Daghino S."/>
            <person name="Barry K."/>
            <person name="Choi C."/>
            <person name="Cichocki N."/>
            <person name="Clum A."/>
            <person name="Copeland A."/>
            <person name="Hainaut M."/>
            <person name="Haridas S."/>
            <person name="Labutti K."/>
            <person name="Lindquist E."/>
            <person name="Lipzen A."/>
            <person name="Khouja H.-R."/>
            <person name="Murat C."/>
            <person name="Ohm R."/>
            <person name="Olson A."/>
            <person name="Spatafora J."/>
            <person name="Veneault-Fourrey C."/>
            <person name="Henrissat B."/>
            <person name="Grigoriev I."/>
            <person name="Martin F."/>
            <person name="Perotto S."/>
        </authorList>
    </citation>
    <scope>NUCLEOTIDE SEQUENCE [LARGE SCALE GENOMIC DNA]</scope>
    <source>
        <strain evidence="2 3">UAMH 7357</strain>
    </source>
</reference>
<evidence type="ECO:0000256" key="1">
    <source>
        <dbReference type="SAM" id="MobiDB-lite"/>
    </source>
</evidence>
<name>A0A2J6Q4G6_9HELO</name>
<dbReference type="EMBL" id="KZ613482">
    <property type="protein sequence ID" value="PMD21180.1"/>
    <property type="molecule type" value="Genomic_DNA"/>
</dbReference>
<proteinExistence type="predicted"/>
<dbReference type="OrthoDB" id="3553547at2759"/>
<keyword evidence="3" id="KW-1185">Reference proteome</keyword>